<organism evidence="3 4">
    <name type="scientific">Hyphomicrobium denitrificans (strain ATCC 51888 / DSM 1869 / NCIMB 11706 / TK 0415)</name>
    <dbReference type="NCBI Taxonomy" id="582899"/>
    <lineage>
        <taxon>Bacteria</taxon>
        <taxon>Pseudomonadati</taxon>
        <taxon>Pseudomonadota</taxon>
        <taxon>Alphaproteobacteria</taxon>
        <taxon>Hyphomicrobiales</taxon>
        <taxon>Hyphomicrobiaceae</taxon>
        <taxon>Hyphomicrobium</taxon>
    </lineage>
</organism>
<sequence length="529" mass="57841">MRVAIYSRYSSDLQDPRSIADQIAAARDHAQRQGWTVCAEFQDAAISGSTTHNRPGLAELMRAAGAGRFDAVLTESLDRLSRDLEDIAGIHKRLEYAGVKIITLADGTVGKMHVGLKGMIASMFLDDLALKTRRGQVGRVKAGRIPGGKSYGYDLVPSLDERGQRTINEAEAAIVQRIFEEYVRGRKPIDIVSDLNRERAPSPRGGPWNVSTIIGSRKRANGLINNQLYIGKIVYNRQRFVKDPATGKRQARPNSPDQWIVNDALDLRIVSDALFAEAAARRDEKGGAKPTHHRRPKHLLSGLVRCGSCGASMIVIHRDYLGCSASRNRGTCDNRRTISTHEIESRILDVLRKYLLAPEVVAAAVDAYREHRTKLAKETERTKRDVQRDLAAVERKIAGVIAMVEAGGDPRTLAARLNEFVAEKDALEQRLPSKAADVIALHPNAAKFYADTVAQIHEALAKGDAAGLKAVALVRELVNEVVAIPTPGRDPMKLELVGNLAALLMEPSANQSPISMVAGAGFEPTTFRL</sequence>
<feature type="domain" description="Recombinase" evidence="2">
    <location>
        <begin position="150"/>
        <end position="288"/>
    </location>
</feature>
<accession>D8JVH3</accession>
<dbReference type="Pfam" id="PF13408">
    <property type="entry name" value="Zn_ribbon_recom"/>
    <property type="match status" value="1"/>
</dbReference>
<dbReference type="InterPro" id="IPR025827">
    <property type="entry name" value="Zn_ribbon_recom_dom"/>
</dbReference>
<keyword evidence="4" id="KW-1185">Reference proteome</keyword>
<protein>
    <submittedName>
        <fullName evidence="3">Resolvase domain protein</fullName>
    </submittedName>
</protein>
<dbReference type="GO" id="GO:0003677">
    <property type="term" value="F:DNA binding"/>
    <property type="evidence" value="ECO:0007669"/>
    <property type="project" value="InterPro"/>
</dbReference>
<dbReference type="Pfam" id="PF07508">
    <property type="entry name" value="Recombinase"/>
    <property type="match status" value="1"/>
</dbReference>
<proteinExistence type="predicted"/>
<dbReference type="CDD" id="cd00338">
    <property type="entry name" value="Ser_Recombinase"/>
    <property type="match status" value="1"/>
</dbReference>
<gene>
    <name evidence="3" type="ordered locus">Hden_3032</name>
</gene>
<dbReference type="PANTHER" id="PTHR30461:SF23">
    <property type="entry name" value="DNA RECOMBINASE-RELATED"/>
    <property type="match status" value="1"/>
</dbReference>
<dbReference type="InterPro" id="IPR038109">
    <property type="entry name" value="DNA_bind_recomb_sf"/>
</dbReference>
<dbReference type="PROSITE" id="PS51737">
    <property type="entry name" value="RECOMBINASE_DNA_BIND"/>
    <property type="match status" value="1"/>
</dbReference>
<dbReference type="GO" id="GO:0000150">
    <property type="term" value="F:DNA strand exchange activity"/>
    <property type="evidence" value="ECO:0007669"/>
    <property type="project" value="InterPro"/>
</dbReference>
<dbReference type="InterPro" id="IPR050639">
    <property type="entry name" value="SSR_resolvase"/>
</dbReference>
<dbReference type="AlphaFoldDB" id="D8JVH3"/>
<dbReference type="PANTHER" id="PTHR30461">
    <property type="entry name" value="DNA-INVERTASE FROM LAMBDOID PROPHAGE"/>
    <property type="match status" value="1"/>
</dbReference>
<dbReference type="Gene3D" id="3.40.50.1390">
    <property type="entry name" value="Resolvase, N-terminal catalytic domain"/>
    <property type="match status" value="1"/>
</dbReference>
<dbReference type="HOGENOM" id="CLU_010686_18_13_5"/>
<evidence type="ECO:0000313" key="4">
    <source>
        <dbReference type="Proteomes" id="UP000002033"/>
    </source>
</evidence>
<name>D8JVH3_HYPDA</name>
<dbReference type="STRING" id="582899.Hden_3032"/>
<reference evidence="4" key="1">
    <citation type="journal article" date="2011" name="J. Bacteriol.">
        <title>Genome sequences of eight morphologically diverse alphaproteobacteria.</title>
        <authorList>
            <consortium name="US DOE Joint Genome Institute"/>
            <person name="Brown P.J."/>
            <person name="Kysela D.T."/>
            <person name="Buechlein A."/>
            <person name="Hemmerich C."/>
            <person name="Brun Y.V."/>
        </authorList>
    </citation>
    <scope>NUCLEOTIDE SEQUENCE [LARGE SCALE GENOMIC DNA]</scope>
    <source>
        <strain evidence="4">ATCC 51888 / DSM 1869 / NCIB 11706 / TK 0415</strain>
    </source>
</reference>
<dbReference type="SMART" id="SM00857">
    <property type="entry name" value="Resolvase"/>
    <property type="match status" value="1"/>
</dbReference>
<dbReference type="InterPro" id="IPR036162">
    <property type="entry name" value="Resolvase-like_N_sf"/>
</dbReference>
<evidence type="ECO:0000259" key="2">
    <source>
        <dbReference type="PROSITE" id="PS51737"/>
    </source>
</evidence>
<dbReference type="Gene3D" id="3.90.1750.20">
    <property type="entry name" value="Putative Large Serine Recombinase, Chain B, Domain 2"/>
    <property type="match status" value="1"/>
</dbReference>
<dbReference type="eggNOG" id="COG1961">
    <property type="taxonomic scope" value="Bacteria"/>
</dbReference>
<dbReference type="InterPro" id="IPR011109">
    <property type="entry name" value="DNA_bind_recombinase_dom"/>
</dbReference>
<feature type="domain" description="Resolvase/invertase-type recombinase catalytic" evidence="1">
    <location>
        <begin position="2"/>
        <end position="151"/>
    </location>
</feature>
<evidence type="ECO:0000313" key="3">
    <source>
        <dbReference type="EMBL" id="ADJ24827.1"/>
    </source>
</evidence>
<dbReference type="InterPro" id="IPR006119">
    <property type="entry name" value="Resolv_N"/>
</dbReference>
<dbReference type="Pfam" id="PF00239">
    <property type="entry name" value="Resolvase"/>
    <property type="match status" value="1"/>
</dbReference>
<dbReference type="Proteomes" id="UP000002033">
    <property type="component" value="Chromosome"/>
</dbReference>
<dbReference type="SUPFAM" id="SSF53041">
    <property type="entry name" value="Resolvase-like"/>
    <property type="match status" value="1"/>
</dbReference>
<dbReference type="EMBL" id="CP002083">
    <property type="protein sequence ID" value="ADJ24827.1"/>
    <property type="molecule type" value="Genomic_DNA"/>
</dbReference>
<dbReference type="PROSITE" id="PS51736">
    <property type="entry name" value="RECOMBINASES_3"/>
    <property type="match status" value="1"/>
</dbReference>
<dbReference type="KEGG" id="hdn:Hden_3032"/>
<evidence type="ECO:0000259" key="1">
    <source>
        <dbReference type="PROSITE" id="PS51736"/>
    </source>
</evidence>